<dbReference type="InterPro" id="IPR013825">
    <property type="entry name" value="Topo_IA_cen_sub2"/>
</dbReference>
<dbReference type="EMBL" id="NXID01000039">
    <property type="protein sequence ID" value="RXK15086.1"/>
    <property type="molecule type" value="Genomic_DNA"/>
</dbReference>
<evidence type="ECO:0000256" key="2">
    <source>
        <dbReference type="ARBA" id="ARBA00023125"/>
    </source>
</evidence>
<gene>
    <name evidence="5" type="ORF">CP985_10300</name>
</gene>
<dbReference type="InterPro" id="IPR000380">
    <property type="entry name" value="Topo_IA"/>
</dbReference>
<dbReference type="InterPro" id="IPR013497">
    <property type="entry name" value="Topo_IA_cen"/>
</dbReference>
<accession>A0AAX2AHV4</accession>
<keyword evidence="6" id="KW-1185">Reference proteome</keyword>
<dbReference type="PANTHER" id="PTHR42785:SF1">
    <property type="entry name" value="DNA TOPOISOMERASE"/>
    <property type="match status" value="1"/>
</dbReference>
<dbReference type="Gene3D" id="2.70.20.10">
    <property type="entry name" value="Topoisomerase I, domain 3"/>
    <property type="match status" value="1"/>
</dbReference>
<dbReference type="InterPro" id="IPR013824">
    <property type="entry name" value="Topo_IA_cen_sub1"/>
</dbReference>
<protein>
    <recommendedName>
        <fullName evidence="4">Topo IA-type catalytic domain-containing protein</fullName>
    </recommendedName>
</protein>
<dbReference type="PANTHER" id="PTHR42785">
    <property type="entry name" value="DNA TOPOISOMERASE, TYPE IA, CORE"/>
    <property type="match status" value="1"/>
</dbReference>
<dbReference type="GO" id="GO:0003917">
    <property type="term" value="F:DNA topoisomerase type I (single strand cut, ATP-independent) activity"/>
    <property type="evidence" value="ECO:0007669"/>
    <property type="project" value="InterPro"/>
</dbReference>
<feature type="domain" description="Topo IA-type catalytic" evidence="4">
    <location>
        <begin position="113"/>
        <end position="555"/>
    </location>
</feature>
<dbReference type="InterPro" id="IPR023405">
    <property type="entry name" value="Topo_IA_core_domain"/>
</dbReference>
<proteinExistence type="predicted"/>
<comment type="caution">
    <text evidence="5">The sequence shown here is derived from an EMBL/GenBank/DDBJ whole genome shotgun (WGS) entry which is preliminary data.</text>
</comment>
<evidence type="ECO:0000256" key="1">
    <source>
        <dbReference type="ARBA" id="ARBA00023029"/>
    </source>
</evidence>
<dbReference type="Pfam" id="PF01131">
    <property type="entry name" value="Topoisom_bac"/>
    <property type="match status" value="1"/>
</dbReference>
<dbReference type="InterPro" id="IPR013826">
    <property type="entry name" value="Topo_IA_cen_sub3"/>
</dbReference>
<name>A0AAX2AHV4_9BACT</name>
<dbReference type="Proteomes" id="UP000290092">
    <property type="component" value="Unassembled WGS sequence"/>
</dbReference>
<dbReference type="KEGG" id="amyt:AMYT_a0128"/>
<sequence length="808" mass="95922">MDNFILVESKEIFEKFSKIIPSEFKIINLTEIYALKKNKIEILINEDDYNALSNAIKEADNLYIVYTDNYINFQEFYIKSFEDFEIEFFNKVTLDNLEINNIQYAFNAAIEIEHNEINYIIARFKIDKIIKSNVSKILKWFFKKEQILTDEEAEKLDISRLILYAATIIIKNQDKINSFIPDTYDKIGVDYIYENIQFRVKNNKKFKKDMQEELMMYFNIISDSKNEHTITNLDRKIKDIPAPLPLTKTRLQKECSYLFGFSPKETLKIAKELFEGIEIAGEKISLITSINTNSTRIDKGKKFQIYNLINKYFGKDFYFNGTREVKENSEYQLKEAIVPTKYEEEFFPDKIKSFLSEEQYRIYYFIFWITICSEMSNAQMDASEIVVNIGTEKMKTESNKIIFEGWLVRGKELVTNLNISDTIVEIPLNLYPSMRLNDFKIDTVIYPVPERTPMRYSTGRFFEKTNKDILAEEEEISLLIDDLLEQKLIVLRAKSMIEPTEKFNRIYYTLEEYAPELVNETFFIETFLALVKINEGKLEKQVLIDMYMKQLSILREKLGYSEVKEFKEDNWKKEEAKKIAKENNQHLPKHVLDNNVILSTYIKENENRVEKFGICPNCKSGEICEKSKSFICNKCDFILWKNSVLKFFEIFGKDIEIEIFKEYLKIILSKGKLLIENFYSKEVFFNKEITIEYSEKYNKWQVTFFNNKTKSNVQVIEENKDIETKTNDEELNDDEELNKIIIDFNGIDENDLKNRFTYIKNIKIGSDTIIYFEGEDFVAIKNFQNIKLYIEEKYNIKISEDFIKIDKE</sequence>
<dbReference type="SMART" id="SM00437">
    <property type="entry name" value="TOP1Ac"/>
    <property type="match status" value="1"/>
</dbReference>
<dbReference type="Gene3D" id="1.10.460.10">
    <property type="entry name" value="Topoisomerase I, domain 2"/>
    <property type="match status" value="1"/>
</dbReference>
<evidence type="ECO:0000313" key="6">
    <source>
        <dbReference type="Proteomes" id="UP000290092"/>
    </source>
</evidence>
<dbReference type="RefSeq" id="WP_114843334.1">
    <property type="nucleotide sequence ID" value="NZ_CP031220.1"/>
</dbReference>
<dbReference type="AlphaFoldDB" id="A0AAX2AHV4"/>
<dbReference type="GO" id="GO:0006265">
    <property type="term" value="P:DNA topological change"/>
    <property type="evidence" value="ECO:0007669"/>
    <property type="project" value="InterPro"/>
</dbReference>
<dbReference type="SUPFAM" id="SSF56712">
    <property type="entry name" value="Prokaryotic type I DNA topoisomerase"/>
    <property type="match status" value="1"/>
</dbReference>
<dbReference type="InterPro" id="IPR003602">
    <property type="entry name" value="Topo_IA_DNA-bd_dom"/>
</dbReference>
<reference evidence="5 6" key="1">
    <citation type="submission" date="2017-09" db="EMBL/GenBank/DDBJ databases">
        <title>Genomics of the genus Arcobacter.</title>
        <authorList>
            <person name="Perez-Cataluna A."/>
            <person name="Figueras M.J."/>
            <person name="Salas-Masso N."/>
        </authorList>
    </citation>
    <scope>NUCLEOTIDE SEQUENCE [LARGE SCALE GENOMIC DNA]</scope>
    <source>
        <strain evidence="5 6">CECT 7386</strain>
    </source>
</reference>
<dbReference type="Gene3D" id="1.10.290.10">
    <property type="entry name" value="Topoisomerase I, domain 4"/>
    <property type="match status" value="1"/>
</dbReference>
<keyword evidence="2" id="KW-0238">DNA-binding</keyword>
<dbReference type="GO" id="GO:0003677">
    <property type="term" value="F:DNA binding"/>
    <property type="evidence" value="ECO:0007669"/>
    <property type="project" value="UniProtKB-KW"/>
</dbReference>
<dbReference type="PROSITE" id="PS52039">
    <property type="entry name" value="TOPO_IA_2"/>
    <property type="match status" value="1"/>
</dbReference>
<keyword evidence="1" id="KW-0799">Topoisomerase</keyword>
<evidence type="ECO:0000313" key="5">
    <source>
        <dbReference type="EMBL" id="RXK15086.1"/>
    </source>
</evidence>
<evidence type="ECO:0000259" key="4">
    <source>
        <dbReference type="PROSITE" id="PS52039"/>
    </source>
</evidence>
<evidence type="ECO:0000256" key="3">
    <source>
        <dbReference type="ARBA" id="ARBA00023235"/>
    </source>
</evidence>
<keyword evidence="3" id="KW-0413">Isomerase</keyword>
<organism evidence="5 6">
    <name type="scientific">Malaciobacter mytili LMG 24559</name>
    <dbReference type="NCBI Taxonomy" id="1032238"/>
    <lineage>
        <taxon>Bacteria</taxon>
        <taxon>Pseudomonadati</taxon>
        <taxon>Campylobacterota</taxon>
        <taxon>Epsilonproteobacteria</taxon>
        <taxon>Campylobacterales</taxon>
        <taxon>Arcobacteraceae</taxon>
        <taxon>Malaciobacter</taxon>
    </lineage>
</organism>